<comment type="catalytic activity">
    <reaction evidence="2">
        <text>2 GTP = 3',3'-c-di-GMP + 2 diphosphate</text>
        <dbReference type="Rhea" id="RHEA:24898"/>
        <dbReference type="ChEBI" id="CHEBI:33019"/>
        <dbReference type="ChEBI" id="CHEBI:37565"/>
        <dbReference type="ChEBI" id="CHEBI:58805"/>
        <dbReference type="EC" id="2.7.7.65"/>
    </reaction>
</comment>
<feature type="coiled-coil region" evidence="3">
    <location>
        <begin position="126"/>
        <end position="153"/>
    </location>
</feature>
<dbReference type="Gene3D" id="3.30.70.270">
    <property type="match status" value="1"/>
</dbReference>
<protein>
    <recommendedName>
        <fullName evidence="1">diguanylate cyclase</fullName>
        <ecNumber evidence="1">2.7.7.65</ecNumber>
    </recommendedName>
</protein>
<reference evidence="5 6" key="2">
    <citation type="submission" date="2021-02" db="EMBL/GenBank/DDBJ databases">
        <title>Sulfurospirillum tamanensis sp. nov.</title>
        <authorList>
            <person name="Frolova A."/>
            <person name="Merkel A."/>
            <person name="Slobodkin A."/>
        </authorList>
    </citation>
    <scope>NUCLEOTIDE SEQUENCE [LARGE SCALE GENOMIC DNA]</scope>
    <source>
        <strain evidence="5 6">T05b</strain>
    </source>
</reference>
<dbReference type="InterPro" id="IPR043128">
    <property type="entry name" value="Rev_trsase/Diguanyl_cyclase"/>
</dbReference>
<accession>A0ABS2WPZ9</accession>
<dbReference type="Pfam" id="PF00990">
    <property type="entry name" value="GGDEF"/>
    <property type="match status" value="1"/>
</dbReference>
<keyword evidence="3" id="KW-0175">Coiled coil</keyword>
<evidence type="ECO:0000256" key="3">
    <source>
        <dbReference type="SAM" id="Coils"/>
    </source>
</evidence>
<proteinExistence type="predicted"/>
<dbReference type="RefSeq" id="WP_205458082.1">
    <property type="nucleotide sequence ID" value="NZ_JAFHKK010000003.1"/>
</dbReference>
<dbReference type="SMART" id="SM00267">
    <property type="entry name" value="GGDEF"/>
    <property type="match status" value="1"/>
</dbReference>
<gene>
    <name evidence="5" type="ORF">JWV37_02550</name>
</gene>
<dbReference type="PROSITE" id="PS50887">
    <property type="entry name" value="GGDEF"/>
    <property type="match status" value="1"/>
</dbReference>
<dbReference type="NCBIfam" id="TIGR00254">
    <property type="entry name" value="GGDEF"/>
    <property type="match status" value="1"/>
</dbReference>
<evidence type="ECO:0000313" key="6">
    <source>
        <dbReference type="Proteomes" id="UP000703590"/>
    </source>
</evidence>
<dbReference type="Proteomes" id="UP000703590">
    <property type="component" value="Unassembled WGS sequence"/>
</dbReference>
<sequence length="314" mass="35807">MIKNSSVIESICELGDETFAKLKSLNVPPYPKYYYETFMDGLYASKDQEMLELSKKYSYLFSSNTSHETIAENSVSLAKESLLKFQESNTTIRQISEENAVDLALLKNQTNPSQATGLFSLFSTFQDQVLKELQNAEEIITSLRREIEILERESNIDSLTKAYNKKALFIDLEEMLGFGKEKDLDLYFILFDADDFKTINENFGHIAGDKTLIYLAKLLQTALRRGTRIYRFGGQSFVVILNRIEREDAQKTVQRVLHDTSESKLFYKGNNIRLTLSGGIAAHRCGDTAQSLIDRAEKSLNRAKSDGKNCFREE</sequence>
<dbReference type="InterPro" id="IPR029787">
    <property type="entry name" value="Nucleotide_cyclase"/>
</dbReference>
<dbReference type="EMBL" id="JAFHKK010000003">
    <property type="protein sequence ID" value="MBN2963647.1"/>
    <property type="molecule type" value="Genomic_DNA"/>
</dbReference>
<dbReference type="InterPro" id="IPR000160">
    <property type="entry name" value="GGDEF_dom"/>
</dbReference>
<organism evidence="5 6">
    <name type="scientific">Sulfurospirillum tamanense</name>
    <dbReference type="NCBI Taxonomy" id="2813362"/>
    <lineage>
        <taxon>Bacteria</taxon>
        <taxon>Pseudomonadati</taxon>
        <taxon>Campylobacterota</taxon>
        <taxon>Epsilonproteobacteria</taxon>
        <taxon>Campylobacterales</taxon>
        <taxon>Sulfurospirillaceae</taxon>
        <taxon>Sulfurospirillum</taxon>
    </lineage>
</organism>
<dbReference type="SUPFAM" id="SSF55073">
    <property type="entry name" value="Nucleotide cyclase"/>
    <property type="match status" value="1"/>
</dbReference>
<evidence type="ECO:0000313" key="5">
    <source>
        <dbReference type="EMBL" id="MBN2963647.1"/>
    </source>
</evidence>
<comment type="caution">
    <text evidence="5">The sequence shown here is derived from an EMBL/GenBank/DDBJ whole genome shotgun (WGS) entry which is preliminary data.</text>
</comment>
<feature type="domain" description="GGDEF" evidence="4">
    <location>
        <begin position="184"/>
        <end position="314"/>
    </location>
</feature>
<reference evidence="5 6" key="3">
    <citation type="submission" date="2021-02" db="EMBL/GenBank/DDBJ databases">
        <authorList>
            <person name="Merkel A.Y."/>
        </authorList>
    </citation>
    <scope>NUCLEOTIDE SEQUENCE [LARGE SCALE GENOMIC DNA]</scope>
    <source>
        <strain evidence="5 6">T05b</strain>
    </source>
</reference>
<dbReference type="EC" id="2.7.7.65" evidence="1"/>
<dbReference type="CDD" id="cd01949">
    <property type="entry name" value="GGDEF"/>
    <property type="match status" value="1"/>
</dbReference>
<dbReference type="InterPro" id="IPR050469">
    <property type="entry name" value="Diguanylate_Cyclase"/>
</dbReference>
<dbReference type="PANTHER" id="PTHR45138">
    <property type="entry name" value="REGULATORY COMPONENTS OF SENSORY TRANSDUCTION SYSTEM"/>
    <property type="match status" value="1"/>
</dbReference>
<name>A0ABS2WPZ9_9BACT</name>
<dbReference type="PANTHER" id="PTHR45138:SF9">
    <property type="entry name" value="DIGUANYLATE CYCLASE DGCM-RELATED"/>
    <property type="match status" value="1"/>
</dbReference>
<evidence type="ECO:0000256" key="1">
    <source>
        <dbReference type="ARBA" id="ARBA00012528"/>
    </source>
</evidence>
<evidence type="ECO:0000259" key="4">
    <source>
        <dbReference type="PROSITE" id="PS50887"/>
    </source>
</evidence>
<reference evidence="6" key="1">
    <citation type="submission" date="2021-02" db="EMBL/GenBank/DDBJ databases">
        <title>Sulfurospirillum tamanensis sp. nov.</title>
        <authorList>
            <person name="Merkel A.Y."/>
        </authorList>
    </citation>
    <scope>NUCLEOTIDE SEQUENCE [LARGE SCALE GENOMIC DNA]</scope>
    <source>
        <strain evidence="6">T05b</strain>
    </source>
</reference>
<keyword evidence="6" id="KW-1185">Reference proteome</keyword>
<evidence type="ECO:0000256" key="2">
    <source>
        <dbReference type="ARBA" id="ARBA00034247"/>
    </source>
</evidence>